<dbReference type="RefSeq" id="XP_005709032.1">
    <property type="nucleotide sequence ID" value="XM_005708975.1"/>
</dbReference>
<dbReference type="Proteomes" id="UP000030680">
    <property type="component" value="Unassembled WGS sequence"/>
</dbReference>
<evidence type="ECO:0000259" key="4">
    <source>
        <dbReference type="Pfam" id="PF00134"/>
    </source>
</evidence>
<reference evidence="6" key="1">
    <citation type="journal article" date="2013" name="Science">
        <title>Gene transfer from bacteria and archaea facilitated evolution of an extremophilic eukaryote.</title>
        <authorList>
            <person name="Schonknecht G."/>
            <person name="Chen W.H."/>
            <person name="Ternes C.M."/>
            <person name="Barbier G.G."/>
            <person name="Shrestha R.P."/>
            <person name="Stanke M."/>
            <person name="Brautigam A."/>
            <person name="Baker B.J."/>
            <person name="Banfield J.F."/>
            <person name="Garavito R.M."/>
            <person name="Carr K."/>
            <person name="Wilkerson C."/>
            <person name="Rensing S.A."/>
            <person name="Gagneul D."/>
            <person name="Dickenson N.E."/>
            <person name="Oesterhelt C."/>
            <person name="Lercher M.J."/>
            <person name="Weber A.P."/>
        </authorList>
    </citation>
    <scope>NUCLEOTIDE SEQUENCE [LARGE SCALE GENOMIC DNA]</scope>
    <source>
        <strain evidence="6">074W</strain>
    </source>
</reference>
<evidence type="ECO:0000256" key="1">
    <source>
        <dbReference type="ARBA" id="ARBA00022618"/>
    </source>
</evidence>
<dbReference type="Pfam" id="PF00134">
    <property type="entry name" value="Cyclin_N"/>
    <property type="match status" value="1"/>
</dbReference>
<evidence type="ECO:0000256" key="3">
    <source>
        <dbReference type="ARBA" id="ARBA00023306"/>
    </source>
</evidence>
<dbReference type="PROSITE" id="PS00292">
    <property type="entry name" value="CYCLINS"/>
    <property type="match status" value="1"/>
</dbReference>
<organism evidence="5 6">
    <name type="scientific">Galdieria sulphuraria</name>
    <name type="common">Red alga</name>
    <dbReference type="NCBI Taxonomy" id="130081"/>
    <lineage>
        <taxon>Eukaryota</taxon>
        <taxon>Rhodophyta</taxon>
        <taxon>Bangiophyceae</taxon>
        <taxon>Galdieriales</taxon>
        <taxon>Galdieriaceae</taxon>
        <taxon>Galdieria</taxon>
    </lineage>
</organism>
<evidence type="ECO:0000256" key="2">
    <source>
        <dbReference type="ARBA" id="ARBA00023127"/>
    </source>
</evidence>
<dbReference type="Gene3D" id="1.10.472.10">
    <property type="entry name" value="Cyclin-like"/>
    <property type="match status" value="2"/>
</dbReference>
<dbReference type="InterPro" id="IPR006671">
    <property type="entry name" value="Cyclin_N"/>
</dbReference>
<dbReference type="GO" id="GO:0051301">
    <property type="term" value="P:cell division"/>
    <property type="evidence" value="ECO:0007669"/>
    <property type="project" value="UniProtKB-KW"/>
</dbReference>
<protein>
    <submittedName>
        <fullName evidence="5">D-type cyclin</fullName>
    </submittedName>
</protein>
<dbReference type="AlphaFoldDB" id="M2XQJ1"/>
<keyword evidence="2" id="KW-0195">Cyclin</keyword>
<keyword evidence="3" id="KW-0131">Cell cycle</keyword>
<dbReference type="OrthoDB" id="9094at2759"/>
<dbReference type="InterPro" id="IPR036915">
    <property type="entry name" value="Cyclin-like_sf"/>
</dbReference>
<proteinExistence type="predicted"/>
<gene>
    <name evidence="5" type="ORF">Gasu_02870</name>
</gene>
<dbReference type="Gramene" id="EME32512">
    <property type="protein sequence ID" value="EME32512"/>
    <property type="gene ID" value="Gasu_02870"/>
</dbReference>
<dbReference type="EMBL" id="KB454485">
    <property type="protein sequence ID" value="EME32512.1"/>
    <property type="molecule type" value="Genomic_DNA"/>
</dbReference>
<dbReference type="InterPro" id="IPR048258">
    <property type="entry name" value="Cyclins_cyclin-box"/>
</dbReference>
<dbReference type="GeneID" id="17091083"/>
<feature type="domain" description="Cyclin N-terminal" evidence="4">
    <location>
        <begin position="156"/>
        <end position="275"/>
    </location>
</feature>
<name>M2XQJ1_GALSU</name>
<dbReference type="KEGG" id="gsl:Gasu_02870"/>
<keyword evidence="1" id="KW-0132">Cell division</keyword>
<sequence length="398" mass="44880">MTEKVKFDCYEVGDSASNSSKLDVSRGLLEAGLQTEKGLVEAQGAKKESACCSESLPCYYCTCHREATAETLDLVHLQSVLKRSLLKVANGSPTLFIVEDLLSFAVAEVIRHRKGFYSCLCSLGHTNDGNTSNEPSCSSFSASETSLDVVNLSIFCQFLDEDERSQLNAESHCSYSFTSHTRKRVIFWLLDIAQLFDLNSETVALTVAFMDKLVGKRTISQLFFYSTIGGCLCTFSKWLDFRPVSYIEMAPIVNVPSNLLRLFEEIILHSLDWHLHLRTVHGVFSKIAGKFRQFHWNVDLSEASWEEVVCMAEMYLNMSLLSEELTNYDHSIIILVVLGLVYKDTLKTNYMHKENTINNESALAELQKEIAKECGFSKECLICVWHLLESSVISNNEQ</sequence>
<evidence type="ECO:0000313" key="5">
    <source>
        <dbReference type="EMBL" id="EME32512.1"/>
    </source>
</evidence>
<accession>M2XQJ1</accession>
<evidence type="ECO:0000313" key="6">
    <source>
        <dbReference type="Proteomes" id="UP000030680"/>
    </source>
</evidence>
<keyword evidence="6" id="KW-1185">Reference proteome</keyword>
<dbReference type="SUPFAM" id="SSF47954">
    <property type="entry name" value="Cyclin-like"/>
    <property type="match status" value="1"/>
</dbReference>